<dbReference type="EMBL" id="BOPB01000028">
    <property type="protein sequence ID" value="GIJ23830.1"/>
    <property type="molecule type" value="Genomic_DNA"/>
</dbReference>
<keyword evidence="3" id="KW-1185">Reference proteome</keyword>
<reference evidence="2 3" key="1">
    <citation type="submission" date="2021-01" db="EMBL/GenBank/DDBJ databases">
        <title>Whole genome shotgun sequence of Verrucosispora lutea NBRC 106530.</title>
        <authorList>
            <person name="Komaki H."/>
            <person name="Tamura T."/>
        </authorList>
    </citation>
    <scope>NUCLEOTIDE SEQUENCE [LARGE SCALE GENOMIC DNA]</scope>
    <source>
        <strain evidence="2 3">NBRC 106530</strain>
    </source>
</reference>
<feature type="compositionally biased region" description="Basic and acidic residues" evidence="1">
    <location>
        <begin position="23"/>
        <end position="34"/>
    </location>
</feature>
<comment type="caution">
    <text evidence="2">The sequence shown here is derived from an EMBL/GenBank/DDBJ whole genome shotgun (WGS) entry which is preliminary data.</text>
</comment>
<accession>A0ABQ4J125</accession>
<dbReference type="Proteomes" id="UP000643165">
    <property type="component" value="Unassembled WGS sequence"/>
</dbReference>
<evidence type="ECO:0000313" key="2">
    <source>
        <dbReference type="EMBL" id="GIJ23830.1"/>
    </source>
</evidence>
<proteinExistence type="predicted"/>
<organism evidence="2 3">
    <name type="scientific">Micromonospora lutea</name>
    <dbReference type="NCBI Taxonomy" id="419825"/>
    <lineage>
        <taxon>Bacteria</taxon>
        <taxon>Bacillati</taxon>
        <taxon>Actinomycetota</taxon>
        <taxon>Actinomycetes</taxon>
        <taxon>Micromonosporales</taxon>
        <taxon>Micromonosporaceae</taxon>
        <taxon>Micromonospora</taxon>
    </lineage>
</organism>
<feature type="region of interest" description="Disordered" evidence="1">
    <location>
        <begin position="1"/>
        <end position="34"/>
    </location>
</feature>
<sequence>MTYGSGGVPQPPTKGAPMSEPHVTLEPRDPVQEKLRGPLEEQLTSALQVAADRVRDSYAGEPVEHVCQRLLDETRVGLHPDIAAGFEPDMDEFCRIAVAIVRGETT</sequence>
<name>A0ABQ4J125_9ACTN</name>
<gene>
    <name evidence="2" type="ORF">Vlu01_44540</name>
</gene>
<protein>
    <submittedName>
        <fullName evidence="2">Uncharacterized protein</fullName>
    </submittedName>
</protein>
<evidence type="ECO:0000256" key="1">
    <source>
        <dbReference type="SAM" id="MobiDB-lite"/>
    </source>
</evidence>
<evidence type="ECO:0000313" key="3">
    <source>
        <dbReference type="Proteomes" id="UP000643165"/>
    </source>
</evidence>